<evidence type="ECO:0000256" key="1">
    <source>
        <dbReference type="SAM" id="Phobius"/>
    </source>
</evidence>
<keyword evidence="1" id="KW-0812">Transmembrane</keyword>
<dbReference type="Proteomes" id="UP000499080">
    <property type="component" value="Unassembled WGS sequence"/>
</dbReference>
<comment type="caution">
    <text evidence="2">The sequence shown here is derived from an EMBL/GenBank/DDBJ whole genome shotgun (WGS) entry which is preliminary data.</text>
</comment>
<keyword evidence="1" id="KW-1133">Transmembrane helix</keyword>
<sequence>MHSFFVIQHAPSLHSSSSQICCMFLSILAMAVIIWAFKSEIVVGHRIFYKPLQKEITDGNLGTLADMVTVLYLCQLRDQSICGLHVIKVVPPCSTTSMIESPSHSCYC</sequence>
<reference evidence="2 3" key="1">
    <citation type="journal article" date="2019" name="Sci. Rep.">
        <title>Orb-weaving spider Araneus ventricosus genome elucidates the spidroin gene catalogue.</title>
        <authorList>
            <person name="Kono N."/>
            <person name="Nakamura H."/>
            <person name="Ohtoshi R."/>
            <person name="Moran D.A.P."/>
            <person name="Shinohara A."/>
            <person name="Yoshida Y."/>
            <person name="Fujiwara M."/>
            <person name="Mori M."/>
            <person name="Tomita M."/>
            <person name="Arakawa K."/>
        </authorList>
    </citation>
    <scope>NUCLEOTIDE SEQUENCE [LARGE SCALE GENOMIC DNA]</scope>
</reference>
<keyword evidence="3" id="KW-1185">Reference proteome</keyword>
<protein>
    <submittedName>
        <fullName evidence="2">Uncharacterized protein</fullName>
    </submittedName>
</protein>
<dbReference type="AlphaFoldDB" id="A0A4Y2N5H4"/>
<proteinExistence type="predicted"/>
<evidence type="ECO:0000313" key="3">
    <source>
        <dbReference type="Proteomes" id="UP000499080"/>
    </source>
</evidence>
<evidence type="ECO:0000313" key="2">
    <source>
        <dbReference type="EMBL" id="GBN34678.1"/>
    </source>
</evidence>
<organism evidence="2 3">
    <name type="scientific">Araneus ventricosus</name>
    <name type="common">Orbweaver spider</name>
    <name type="synonym">Epeira ventricosa</name>
    <dbReference type="NCBI Taxonomy" id="182803"/>
    <lineage>
        <taxon>Eukaryota</taxon>
        <taxon>Metazoa</taxon>
        <taxon>Ecdysozoa</taxon>
        <taxon>Arthropoda</taxon>
        <taxon>Chelicerata</taxon>
        <taxon>Arachnida</taxon>
        <taxon>Araneae</taxon>
        <taxon>Araneomorphae</taxon>
        <taxon>Entelegynae</taxon>
        <taxon>Araneoidea</taxon>
        <taxon>Araneidae</taxon>
        <taxon>Araneus</taxon>
    </lineage>
</organism>
<name>A0A4Y2N5H4_ARAVE</name>
<gene>
    <name evidence="2" type="ORF">AVEN_189365_1</name>
</gene>
<accession>A0A4Y2N5H4</accession>
<keyword evidence="1" id="KW-0472">Membrane</keyword>
<feature type="transmembrane region" description="Helical" evidence="1">
    <location>
        <begin position="16"/>
        <end position="37"/>
    </location>
</feature>
<dbReference type="EMBL" id="BGPR01008578">
    <property type="protein sequence ID" value="GBN34678.1"/>
    <property type="molecule type" value="Genomic_DNA"/>
</dbReference>